<feature type="chain" id="PRO_5032564382" evidence="1">
    <location>
        <begin position="22"/>
        <end position="207"/>
    </location>
</feature>
<dbReference type="GO" id="GO:0008483">
    <property type="term" value="F:transaminase activity"/>
    <property type="evidence" value="ECO:0007669"/>
    <property type="project" value="UniProtKB-KW"/>
</dbReference>
<gene>
    <name evidence="2" type="ORF">G0028_10490</name>
</gene>
<name>A0A7S6VWR4_9GAMM</name>
<organism evidence="2 3">
    <name type="scientific">Acinetobacter piscicola</name>
    <dbReference type="NCBI Taxonomy" id="2006115"/>
    <lineage>
        <taxon>Bacteria</taxon>
        <taxon>Pseudomonadati</taxon>
        <taxon>Pseudomonadota</taxon>
        <taxon>Gammaproteobacteria</taxon>
        <taxon>Moraxellales</taxon>
        <taxon>Moraxellaceae</taxon>
        <taxon>Acinetobacter</taxon>
    </lineage>
</organism>
<accession>A0A7S6VWR4</accession>
<evidence type="ECO:0000313" key="3">
    <source>
        <dbReference type="Proteomes" id="UP000593966"/>
    </source>
</evidence>
<keyword evidence="1" id="KW-0732">Signal</keyword>
<proteinExistence type="predicted"/>
<feature type="signal peptide" evidence="1">
    <location>
        <begin position="1"/>
        <end position="21"/>
    </location>
</feature>
<sequence length="207" mass="24210">MHITQKLIFTSCLSCSLPVFATVGGPQTIEVLGYEAKEQKVYLLKHYEDGRGRLPQLYYYQFKNNAKPNKLIQVNSLYIHPKTKKIDYDQEDTRFNQELAKITKRLQPLTATSSQYRIVINKKTIQHVPVWYDPKQKQPEFHYTYHVKNQNFKSLQQQATAYQQPLTISQQFLIPQQNKVLVTVKYLGIPFETGYTIEDPVLLLPTQ</sequence>
<dbReference type="AlphaFoldDB" id="A0A7S6VWR4"/>
<protein>
    <submittedName>
        <fullName evidence="2">Aminotransferase</fullName>
    </submittedName>
</protein>
<dbReference type="EMBL" id="CP048659">
    <property type="protein sequence ID" value="QOW46287.1"/>
    <property type="molecule type" value="Genomic_DNA"/>
</dbReference>
<evidence type="ECO:0000313" key="2">
    <source>
        <dbReference type="EMBL" id="QOW46287.1"/>
    </source>
</evidence>
<reference evidence="2 3" key="1">
    <citation type="submission" date="2020-02" db="EMBL/GenBank/DDBJ databases">
        <title>Tigecycline-resistant Acinetobacter species from pigs and migratory birds.</title>
        <authorList>
            <person name="Chen C."/>
            <person name="Sun J."/>
            <person name="Liao X.-P."/>
            <person name="Liu Y.-H."/>
        </authorList>
    </citation>
    <scope>NUCLEOTIDE SEQUENCE [LARGE SCALE GENOMIC DNA]</scope>
    <source>
        <strain evidence="2 3">YH12207_T</strain>
    </source>
</reference>
<evidence type="ECO:0000256" key="1">
    <source>
        <dbReference type="SAM" id="SignalP"/>
    </source>
</evidence>
<dbReference type="Proteomes" id="UP000593966">
    <property type="component" value="Chromosome"/>
</dbReference>
<keyword evidence="2" id="KW-0808">Transferase</keyword>
<dbReference type="RefSeq" id="WP_180045734.1">
    <property type="nucleotide sequence ID" value="NZ_CP048659.1"/>
</dbReference>
<keyword evidence="3" id="KW-1185">Reference proteome</keyword>
<keyword evidence="2" id="KW-0032">Aminotransferase</keyword>